<organism evidence="2 3">
    <name type="scientific">Leisingera aquaemixtae</name>
    <dbReference type="NCBI Taxonomy" id="1396826"/>
    <lineage>
        <taxon>Bacteria</taxon>
        <taxon>Pseudomonadati</taxon>
        <taxon>Pseudomonadota</taxon>
        <taxon>Alphaproteobacteria</taxon>
        <taxon>Rhodobacterales</taxon>
        <taxon>Roseobacteraceae</taxon>
        <taxon>Leisingera</taxon>
    </lineage>
</organism>
<dbReference type="Proteomes" id="UP001058514">
    <property type="component" value="Chromosome"/>
</dbReference>
<evidence type="ECO:0008006" key="4">
    <source>
        <dbReference type="Google" id="ProtNLM"/>
    </source>
</evidence>
<dbReference type="RefSeq" id="WP_259963555.1">
    <property type="nucleotide sequence ID" value="NZ_CP081051.1"/>
</dbReference>
<accession>A0ABY5WF21</accession>
<keyword evidence="3" id="KW-1185">Reference proteome</keyword>
<sequence length="207" mass="22418">MKPQLAYDAIALEYGGNTVFLRPSLRAATRLERLHGGFPELLSKIEEFDTLTIRQVITAAAGSEAAAPLFAYAATQPLKAYMQACIGPVYALVIALHMIGGDDEPASQDTEPVAWADLYADLFKMATGRLGWTPETAWNAAPAEILQALEGHADWMVMLHGSADDDQTGPTEEQRKQNEGLGLDPEFDRAGLQALKSLSVMREGMAL</sequence>
<evidence type="ECO:0000256" key="1">
    <source>
        <dbReference type="SAM" id="MobiDB-lite"/>
    </source>
</evidence>
<reference evidence="2" key="1">
    <citation type="submission" date="2021-08" db="EMBL/GenBank/DDBJ databases">
        <authorList>
            <person name="Nwanade C."/>
            <person name="Wang M."/>
            <person name="Masoudi A."/>
            <person name="Yu Z."/>
            <person name="Liu J."/>
        </authorList>
    </citation>
    <scope>NUCLEOTIDE SEQUENCE</scope>
    <source>
        <strain evidence="2">S166</strain>
    </source>
</reference>
<name>A0ABY5WF21_9RHOB</name>
<protein>
    <recommendedName>
        <fullName evidence="4">Tail assembly chaperone</fullName>
    </recommendedName>
</protein>
<dbReference type="EMBL" id="CP081051">
    <property type="protein sequence ID" value="UWQ40068.1"/>
    <property type="molecule type" value="Genomic_DNA"/>
</dbReference>
<proteinExistence type="predicted"/>
<feature type="region of interest" description="Disordered" evidence="1">
    <location>
        <begin position="161"/>
        <end position="186"/>
    </location>
</feature>
<evidence type="ECO:0000313" key="3">
    <source>
        <dbReference type="Proteomes" id="UP001058514"/>
    </source>
</evidence>
<gene>
    <name evidence="2" type="ORF">K3718_10835</name>
</gene>
<evidence type="ECO:0000313" key="2">
    <source>
        <dbReference type="EMBL" id="UWQ40068.1"/>
    </source>
</evidence>